<keyword evidence="3" id="KW-1185">Reference proteome</keyword>
<name>A0ABT5KPM3_9BURK</name>
<evidence type="ECO:0000313" key="3">
    <source>
        <dbReference type="Proteomes" id="UP001219862"/>
    </source>
</evidence>
<evidence type="ECO:0000256" key="1">
    <source>
        <dbReference type="SAM" id="MobiDB-lite"/>
    </source>
</evidence>
<proteinExistence type="predicted"/>
<organism evidence="2 3">
    <name type="scientific">Roseateles koreensis</name>
    <dbReference type="NCBI Taxonomy" id="2987526"/>
    <lineage>
        <taxon>Bacteria</taxon>
        <taxon>Pseudomonadati</taxon>
        <taxon>Pseudomonadota</taxon>
        <taxon>Betaproteobacteria</taxon>
        <taxon>Burkholderiales</taxon>
        <taxon>Sphaerotilaceae</taxon>
        <taxon>Roseateles</taxon>
    </lineage>
</organism>
<dbReference type="NCBIfam" id="TIGR02292">
    <property type="entry name" value="ygfB_yecA"/>
    <property type="match status" value="1"/>
</dbReference>
<accession>A0ABT5KPM3</accession>
<dbReference type="EMBL" id="JAQQXS010000005">
    <property type="protein sequence ID" value="MDC8784812.1"/>
    <property type="molecule type" value="Genomic_DNA"/>
</dbReference>
<feature type="compositionally biased region" description="Low complexity" evidence="1">
    <location>
        <begin position="50"/>
        <end position="61"/>
    </location>
</feature>
<dbReference type="Pfam" id="PF03695">
    <property type="entry name" value="UPF0149"/>
    <property type="match status" value="1"/>
</dbReference>
<feature type="region of interest" description="Disordered" evidence="1">
    <location>
        <begin position="1"/>
        <end position="68"/>
    </location>
</feature>
<feature type="region of interest" description="Disordered" evidence="1">
    <location>
        <begin position="253"/>
        <end position="277"/>
    </location>
</feature>
<dbReference type="SUPFAM" id="SSF101327">
    <property type="entry name" value="YgfB-like"/>
    <property type="match status" value="1"/>
</dbReference>
<reference evidence="2 3" key="1">
    <citation type="submission" date="2022-10" db="EMBL/GenBank/DDBJ databases">
        <title>paucibacter sp. hw8 Genome sequencing.</title>
        <authorList>
            <person name="Park S."/>
        </authorList>
    </citation>
    <scope>NUCLEOTIDE SEQUENCE [LARGE SCALE GENOMIC DNA]</scope>
    <source>
        <strain evidence="3">hw8</strain>
    </source>
</reference>
<gene>
    <name evidence="2" type="ORF">PRZ01_06380</name>
</gene>
<dbReference type="Proteomes" id="UP001219862">
    <property type="component" value="Unassembled WGS sequence"/>
</dbReference>
<sequence>MSTPPKKSTRPPFARPGTPSGTPSRGASGGPSRAPTGGPSRGPATPRPRPGQSASPPAAAPIEKPRLRPLNDTEMAQLEALLDSVPAPLEPLDVSMLDGYLVGVLLQPKAVPAFQWSRYVLDSEGRPAPAGFDSHTLMNLVKRRYQELNQAIVDRQWFDPWVFELEDEAEPSEVLFPWVAGFALATDVFPDLLRGDPSELLEPLAALFMHLDPDDLEDADDLLEEIETLEPPSDVSEAVESLVSACLMLADTSRPQHQAAAPQRPPARRGPPQRGRY</sequence>
<protein>
    <submittedName>
        <fullName evidence="2">YecA family protein</fullName>
    </submittedName>
</protein>
<comment type="caution">
    <text evidence="2">The sequence shown here is derived from an EMBL/GenBank/DDBJ whole genome shotgun (WGS) entry which is preliminary data.</text>
</comment>
<dbReference type="Gene3D" id="1.20.120.740">
    <property type="entry name" value="YgfB uncharacterised protein family UPF0149, PF03695"/>
    <property type="match status" value="1"/>
</dbReference>
<evidence type="ECO:0000313" key="2">
    <source>
        <dbReference type="EMBL" id="MDC8784812.1"/>
    </source>
</evidence>
<dbReference type="InterPro" id="IPR036255">
    <property type="entry name" value="YgfB-like_sf"/>
</dbReference>
<dbReference type="InterPro" id="IPR011978">
    <property type="entry name" value="YgfB-like"/>
</dbReference>
<dbReference type="RefSeq" id="WP_273595936.1">
    <property type="nucleotide sequence ID" value="NZ_JAQQXS010000005.1"/>
</dbReference>